<proteinExistence type="predicted"/>
<organism evidence="2 3">
    <name type="scientific">Stylophora pistillata</name>
    <name type="common">Smooth cauliflower coral</name>
    <dbReference type="NCBI Taxonomy" id="50429"/>
    <lineage>
        <taxon>Eukaryota</taxon>
        <taxon>Metazoa</taxon>
        <taxon>Cnidaria</taxon>
        <taxon>Anthozoa</taxon>
        <taxon>Hexacorallia</taxon>
        <taxon>Scleractinia</taxon>
        <taxon>Astrocoeniina</taxon>
        <taxon>Pocilloporidae</taxon>
        <taxon>Stylophora</taxon>
    </lineage>
</organism>
<feature type="region of interest" description="Disordered" evidence="1">
    <location>
        <begin position="185"/>
        <end position="206"/>
    </location>
</feature>
<dbReference type="GO" id="GO:0006511">
    <property type="term" value="P:ubiquitin-dependent protein catabolic process"/>
    <property type="evidence" value="ECO:0007669"/>
    <property type="project" value="TreeGrafter"/>
</dbReference>
<feature type="region of interest" description="Disordered" evidence="1">
    <location>
        <begin position="58"/>
        <end position="119"/>
    </location>
</feature>
<protein>
    <submittedName>
        <fullName evidence="2">E3 ubiquitin-protein ligase CHFR</fullName>
    </submittedName>
</protein>
<feature type="compositionally biased region" description="Acidic residues" evidence="1">
    <location>
        <begin position="224"/>
        <end position="237"/>
    </location>
</feature>
<dbReference type="EMBL" id="LSMT01000147">
    <property type="protein sequence ID" value="PFX25588.1"/>
    <property type="molecule type" value="Genomic_DNA"/>
</dbReference>
<reference evidence="3" key="1">
    <citation type="journal article" date="2017" name="bioRxiv">
        <title>Comparative analysis of the genomes of Stylophora pistillata and Acropora digitifera provides evidence for extensive differences between species of corals.</title>
        <authorList>
            <person name="Voolstra C.R."/>
            <person name="Li Y."/>
            <person name="Liew Y.J."/>
            <person name="Baumgarten S."/>
            <person name="Zoccola D."/>
            <person name="Flot J.-F."/>
            <person name="Tambutte S."/>
            <person name="Allemand D."/>
            <person name="Aranda M."/>
        </authorList>
    </citation>
    <scope>NUCLEOTIDE SEQUENCE [LARGE SCALE GENOMIC DNA]</scope>
</reference>
<dbReference type="GO" id="GO:0005634">
    <property type="term" value="C:nucleus"/>
    <property type="evidence" value="ECO:0007669"/>
    <property type="project" value="TreeGrafter"/>
</dbReference>
<dbReference type="AlphaFoldDB" id="A0A2B4SAI5"/>
<feature type="compositionally biased region" description="Low complexity" evidence="1">
    <location>
        <begin position="238"/>
        <end position="249"/>
    </location>
</feature>
<dbReference type="STRING" id="50429.A0A2B4SAI5"/>
<dbReference type="OrthoDB" id="1305878at2759"/>
<dbReference type="PANTHER" id="PTHR16079">
    <property type="entry name" value="UBIQUITIN LIGASE PROTEIN CHFR"/>
    <property type="match status" value="1"/>
</dbReference>
<sequence length="372" mass="41156">MSQVVISAFLGVNLYQGITVLLQGIQMVHFGFKTSDIAFVFQDLKVLKEEAELLDNTLEYDNDTEEDVGENEEVKPSEAAIVSQKRSHSEAGDTDEGTEPKRKRQGDEEGASSSKKPELLPHNSIADTLLCSICQDIFHDCVRVPDCFVGGVKFGPQIKCRKKVERISKNHIINNLVEAFLKEQPERQRKEEELREMDRKNKITEDMLRPKHSRGLFVSSSFGEDADDGEDDDDYNNSDDSSASGVGDSSESDDSDRTGAPFMPSSFGGLFGFSSLIRPVPTNCRLCPGYISPTILTPMASTSEVAPTTSVTPPDYTCTPDQIHILCQCCLQPMPYRWPDAMTASIPAQKYGKVSFSCVPLIHKITTELPLT</sequence>
<gene>
    <name evidence="2" type="primary">chfr</name>
    <name evidence="2" type="ORF">AWC38_SpisGene9781</name>
</gene>
<evidence type="ECO:0000256" key="1">
    <source>
        <dbReference type="SAM" id="MobiDB-lite"/>
    </source>
</evidence>
<dbReference type="GO" id="GO:0016567">
    <property type="term" value="P:protein ubiquitination"/>
    <property type="evidence" value="ECO:0007669"/>
    <property type="project" value="TreeGrafter"/>
</dbReference>
<feature type="region of interest" description="Disordered" evidence="1">
    <location>
        <begin position="218"/>
        <end position="261"/>
    </location>
</feature>
<feature type="compositionally biased region" description="Acidic residues" evidence="1">
    <location>
        <begin position="58"/>
        <end position="71"/>
    </location>
</feature>
<accession>A0A2B4SAI5</accession>
<dbReference type="Proteomes" id="UP000225706">
    <property type="component" value="Unassembled WGS sequence"/>
</dbReference>
<name>A0A2B4SAI5_STYPI</name>
<dbReference type="Gene3D" id="3.30.40.140">
    <property type="match status" value="1"/>
</dbReference>
<dbReference type="PANTHER" id="PTHR16079:SF4">
    <property type="entry name" value="E3 UBIQUITIN-PROTEIN LIGASE CHFR"/>
    <property type="match status" value="1"/>
</dbReference>
<evidence type="ECO:0000313" key="3">
    <source>
        <dbReference type="Proteomes" id="UP000225706"/>
    </source>
</evidence>
<dbReference type="GO" id="GO:0004842">
    <property type="term" value="F:ubiquitin-protein transferase activity"/>
    <property type="evidence" value="ECO:0007669"/>
    <property type="project" value="TreeGrafter"/>
</dbReference>
<comment type="caution">
    <text evidence="2">The sequence shown here is derived from an EMBL/GenBank/DDBJ whole genome shotgun (WGS) entry which is preliminary data.</text>
</comment>
<dbReference type="InterPro" id="IPR052256">
    <property type="entry name" value="E3_ubiquitin-ligase_CHFR"/>
</dbReference>
<evidence type="ECO:0000313" key="2">
    <source>
        <dbReference type="EMBL" id="PFX25588.1"/>
    </source>
</evidence>
<keyword evidence="3" id="KW-1185">Reference proteome</keyword>